<evidence type="ECO:0000313" key="2">
    <source>
        <dbReference type="EMBL" id="SUZ51080.1"/>
    </source>
</evidence>
<accession>A0A381N8Y4</accession>
<feature type="transmembrane region" description="Helical" evidence="1">
    <location>
        <begin position="81"/>
        <end position="101"/>
    </location>
</feature>
<dbReference type="AlphaFoldDB" id="A0A381N8Y4"/>
<organism evidence="2">
    <name type="scientific">marine metagenome</name>
    <dbReference type="NCBI Taxonomy" id="408172"/>
    <lineage>
        <taxon>unclassified sequences</taxon>
        <taxon>metagenomes</taxon>
        <taxon>ecological metagenomes</taxon>
    </lineage>
</organism>
<gene>
    <name evidence="2" type="ORF">METZ01_LOCUS3934</name>
</gene>
<evidence type="ECO:0000256" key="1">
    <source>
        <dbReference type="SAM" id="Phobius"/>
    </source>
</evidence>
<proteinExistence type="predicted"/>
<name>A0A381N8Y4_9ZZZZ</name>
<feature type="transmembrane region" description="Helical" evidence="1">
    <location>
        <begin position="55"/>
        <end position="75"/>
    </location>
</feature>
<reference evidence="2" key="1">
    <citation type="submission" date="2018-05" db="EMBL/GenBank/DDBJ databases">
        <authorList>
            <person name="Lanie J.A."/>
            <person name="Ng W.-L."/>
            <person name="Kazmierczak K.M."/>
            <person name="Andrzejewski T.M."/>
            <person name="Davidsen T.M."/>
            <person name="Wayne K.J."/>
            <person name="Tettelin H."/>
            <person name="Glass J.I."/>
            <person name="Rusch D."/>
            <person name="Podicherti R."/>
            <person name="Tsui H.-C.T."/>
            <person name="Winkler M.E."/>
        </authorList>
    </citation>
    <scope>NUCLEOTIDE SEQUENCE</scope>
</reference>
<keyword evidence="1" id="KW-0472">Membrane</keyword>
<dbReference type="EMBL" id="UINC01000205">
    <property type="protein sequence ID" value="SUZ51080.1"/>
    <property type="molecule type" value="Genomic_DNA"/>
</dbReference>
<keyword evidence="1" id="KW-0812">Transmembrane</keyword>
<keyword evidence="1" id="KW-1133">Transmembrane helix</keyword>
<feature type="non-terminal residue" evidence="2">
    <location>
        <position position="1"/>
    </location>
</feature>
<sequence length="121" mass="13967">VKQKEYLLHSRTNRSRLASPVVIVDEEFGIEEVTIAEPEDDPDPLHRFFMSSDSGISWGVVVIYVLVVALVMYLILHYEPLWIELGFKEFCGLLIAATVLWRFPRLFASLIQNWADNVEDE</sequence>
<protein>
    <submittedName>
        <fullName evidence="2">Uncharacterized protein</fullName>
    </submittedName>
</protein>